<accession>A0A8D2M0H5</accession>
<evidence type="ECO:0000313" key="6">
    <source>
        <dbReference type="Ensembl" id="ENSZALP00000000587.1"/>
    </source>
</evidence>
<reference evidence="6" key="1">
    <citation type="submission" date="2025-08" db="UniProtKB">
        <authorList>
            <consortium name="Ensembl"/>
        </authorList>
    </citation>
    <scope>IDENTIFICATION</scope>
</reference>
<dbReference type="PANTHER" id="PTHR46746:SF9">
    <property type="entry name" value="CD209 ANTIGEN-LIKE PROTEIN C-LIKE"/>
    <property type="match status" value="1"/>
</dbReference>
<keyword evidence="7" id="KW-1185">Reference proteome</keyword>
<dbReference type="Gene3D" id="3.10.100.10">
    <property type="entry name" value="Mannose-Binding Protein A, subunit A"/>
    <property type="match status" value="1"/>
</dbReference>
<comment type="subcellular location">
    <subcellularLocation>
        <location evidence="1">Membrane</location>
        <topology evidence="1">Single-pass membrane protein</topology>
    </subcellularLocation>
</comment>
<dbReference type="InterPro" id="IPR016186">
    <property type="entry name" value="C-type_lectin-like/link_sf"/>
</dbReference>
<keyword evidence="4" id="KW-0812">Transmembrane</keyword>
<sequence length="279" mass="31345">EKENAEQAALETHLPFHASSAFIVPPPGDWHRHKCQRCPLPTGNTITYAELHVKPQPQGSSRAETSAPGCQHRSSVWFYVALVLAVLVLILLGIVAIQAKQFLKGIAGKSGSLPQYGLNSTSSDISSERTVSALLKQLVEELCEDGQGTTCELCPPGWQLHRGRCYFFSEEARSWEDSQKNCLARKSQLLVIEDEIEMEFIDSKNKDTKYIWIGSDIEDKEKTQSSVEDHRVKEKRTAPKSTEADKNCAVYRRKNLIQTDNCQTLKEWICKKNATLLVL</sequence>
<dbReference type="GO" id="GO:0016020">
    <property type="term" value="C:membrane"/>
    <property type="evidence" value="ECO:0007669"/>
    <property type="project" value="UniProtKB-SubCell"/>
</dbReference>
<keyword evidence="4" id="KW-1133">Transmembrane helix</keyword>
<dbReference type="GO" id="GO:0030246">
    <property type="term" value="F:carbohydrate binding"/>
    <property type="evidence" value="ECO:0007669"/>
    <property type="project" value="UniProtKB-KW"/>
</dbReference>
<dbReference type="Proteomes" id="UP000694413">
    <property type="component" value="Unassembled WGS sequence"/>
</dbReference>
<feature type="domain" description="C-type lectin" evidence="5">
    <location>
        <begin position="161"/>
        <end position="271"/>
    </location>
</feature>
<reference evidence="6" key="2">
    <citation type="submission" date="2025-09" db="UniProtKB">
        <authorList>
            <consortium name="Ensembl"/>
        </authorList>
    </citation>
    <scope>IDENTIFICATION</scope>
</reference>
<evidence type="ECO:0000256" key="3">
    <source>
        <dbReference type="ARBA" id="ARBA00023157"/>
    </source>
</evidence>
<feature type="transmembrane region" description="Helical" evidence="4">
    <location>
        <begin position="76"/>
        <end position="97"/>
    </location>
</feature>
<dbReference type="AlphaFoldDB" id="A0A8D2M0H5"/>
<dbReference type="CDD" id="cd03593">
    <property type="entry name" value="CLECT_NK_receptors_like"/>
    <property type="match status" value="1"/>
</dbReference>
<dbReference type="InterPro" id="IPR016187">
    <property type="entry name" value="CTDL_fold"/>
</dbReference>
<dbReference type="PROSITE" id="PS50041">
    <property type="entry name" value="C_TYPE_LECTIN_2"/>
    <property type="match status" value="1"/>
</dbReference>
<name>A0A8D2M0H5_ZONAL</name>
<dbReference type="SMART" id="SM00034">
    <property type="entry name" value="CLECT"/>
    <property type="match status" value="1"/>
</dbReference>
<evidence type="ECO:0000313" key="7">
    <source>
        <dbReference type="Proteomes" id="UP000694413"/>
    </source>
</evidence>
<dbReference type="SUPFAM" id="SSF56436">
    <property type="entry name" value="C-type lectin-like"/>
    <property type="match status" value="1"/>
</dbReference>
<dbReference type="InterPro" id="IPR051379">
    <property type="entry name" value="C-type_Lectin_Receptor_IMM"/>
</dbReference>
<evidence type="ECO:0000256" key="1">
    <source>
        <dbReference type="ARBA" id="ARBA00004167"/>
    </source>
</evidence>
<evidence type="ECO:0000256" key="2">
    <source>
        <dbReference type="ARBA" id="ARBA00022734"/>
    </source>
</evidence>
<dbReference type="InterPro" id="IPR033992">
    <property type="entry name" value="NKR-like_CTLD"/>
</dbReference>
<organism evidence="6 7">
    <name type="scientific">Zonotrichia albicollis</name>
    <name type="common">White-throated sparrow</name>
    <name type="synonym">Fringilla albicollis</name>
    <dbReference type="NCBI Taxonomy" id="44394"/>
    <lineage>
        <taxon>Eukaryota</taxon>
        <taxon>Metazoa</taxon>
        <taxon>Chordata</taxon>
        <taxon>Craniata</taxon>
        <taxon>Vertebrata</taxon>
        <taxon>Euteleostomi</taxon>
        <taxon>Archelosauria</taxon>
        <taxon>Archosauria</taxon>
        <taxon>Dinosauria</taxon>
        <taxon>Saurischia</taxon>
        <taxon>Theropoda</taxon>
        <taxon>Coelurosauria</taxon>
        <taxon>Aves</taxon>
        <taxon>Neognathae</taxon>
        <taxon>Neoaves</taxon>
        <taxon>Telluraves</taxon>
        <taxon>Australaves</taxon>
        <taxon>Passeriformes</taxon>
        <taxon>Passerellidae</taxon>
        <taxon>Zonotrichia</taxon>
    </lineage>
</organism>
<keyword evidence="4" id="KW-0472">Membrane</keyword>
<keyword evidence="3" id="KW-1015">Disulfide bond</keyword>
<dbReference type="Ensembl" id="ENSZALT00000001077.1">
    <property type="protein sequence ID" value="ENSZALP00000000587.1"/>
    <property type="gene ID" value="ENSZALG00000000739.1"/>
</dbReference>
<protein>
    <recommendedName>
        <fullName evidence="5">C-type lectin domain-containing protein</fullName>
    </recommendedName>
</protein>
<proteinExistence type="predicted"/>
<evidence type="ECO:0000259" key="5">
    <source>
        <dbReference type="PROSITE" id="PS50041"/>
    </source>
</evidence>
<dbReference type="Pfam" id="PF00059">
    <property type="entry name" value="Lectin_C"/>
    <property type="match status" value="1"/>
</dbReference>
<keyword evidence="2" id="KW-0430">Lectin</keyword>
<dbReference type="PANTHER" id="PTHR46746">
    <property type="entry name" value="KILLER CELL LECTIN-LIKE RECEPTOR SUBFAMILY F MEMBER 2"/>
    <property type="match status" value="1"/>
</dbReference>
<evidence type="ECO:0000256" key="4">
    <source>
        <dbReference type="SAM" id="Phobius"/>
    </source>
</evidence>
<dbReference type="InterPro" id="IPR001304">
    <property type="entry name" value="C-type_lectin-like"/>
</dbReference>